<dbReference type="EMBL" id="CP006664">
    <property type="protein sequence ID" value="AIJ09720.1"/>
    <property type="molecule type" value="Genomic_DNA"/>
</dbReference>
<dbReference type="InterPro" id="IPR011701">
    <property type="entry name" value="MFS"/>
</dbReference>
<dbReference type="PROSITE" id="PS50850">
    <property type="entry name" value="MFS"/>
    <property type="match status" value="1"/>
</dbReference>
<dbReference type="Proteomes" id="UP000028681">
    <property type="component" value="Chromosome"/>
</dbReference>
<dbReference type="SUPFAM" id="SSF103473">
    <property type="entry name" value="MFS general substrate transporter"/>
    <property type="match status" value="1"/>
</dbReference>
<dbReference type="NCBIfam" id="TIGR00881">
    <property type="entry name" value="2A0104"/>
    <property type="match status" value="1"/>
</dbReference>
<dbReference type="RefSeq" id="WP_034164332.1">
    <property type="nucleotide sequence ID" value="NZ_CP006664.1"/>
</dbReference>
<dbReference type="AlphaFoldDB" id="A0A076LMI1"/>
<feature type="transmembrane region" description="Helical" evidence="6">
    <location>
        <begin position="296"/>
        <end position="315"/>
    </location>
</feature>
<feature type="transmembrane region" description="Helical" evidence="6">
    <location>
        <begin position="94"/>
        <end position="112"/>
    </location>
</feature>
<feature type="transmembrane region" description="Helical" evidence="6">
    <location>
        <begin position="25"/>
        <end position="43"/>
    </location>
</feature>
<accession>A0A076LMI1</accession>
<gene>
    <name evidence="8" type="primary">pgtP</name>
    <name evidence="8" type="ORF">ETEE_3296</name>
</gene>
<feature type="transmembrane region" description="Helical" evidence="6">
    <location>
        <begin position="156"/>
        <end position="180"/>
    </location>
</feature>
<evidence type="ECO:0000256" key="6">
    <source>
        <dbReference type="SAM" id="Phobius"/>
    </source>
</evidence>
<proteinExistence type="inferred from homology"/>
<dbReference type="GO" id="GO:0061513">
    <property type="term" value="F:glucose 6-phosphate:phosphate antiporter activity"/>
    <property type="evidence" value="ECO:0007669"/>
    <property type="project" value="TreeGrafter"/>
</dbReference>
<evidence type="ECO:0000256" key="2">
    <source>
        <dbReference type="ARBA" id="ARBA00009598"/>
    </source>
</evidence>
<organism evidence="8 9">
    <name type="scientific">Edwardsiella anguillarum ET080813</name>
    <dbReference type="NCBI Taxonomy" id="667120"/>
    <lineage>
        <taxon>Bacteria</taxon>
        <taxon>Pseudomonadati</taxon>
        <taxon>Pseudomonadota</taxon>
        <taxon>Gammaproteobacteria</taxon>
        <taxon>Enterobacterales</taxon>
        <taxon>Hafniaceae</taxon>
        <taxon>Edwardsiella</taxon>
    </lineage>
</organism>
<evidence type="ECO:0000259" key="7">
    <source>
        <dbReference type="PROSITE" id="PS50850"/>
    </source>
</evidence>
<reference evidence="8 9" key="1">
    <citation type="journal article" date="2012" name="PLoS ONE">
        <title>Edwardsiella comparative phylogenomics reveal the new intra/inter-species taxonomic relationships, virulence evolution and niche adaptation mechanisms.</title>
        <authorList>
            <person name="Yang M."/>
            <person name="Lv Y."/>
            <person name="Xiao J."/>
            <person name="Wu H."/>
            <person name="Zheng H."/>
            <person name="Liu Q."/>
            <person name="Zhang Y."/>
            <person name="Wang Q."/>
        </authorList>
    </citation>
    <scope>NUCLEOTIDE SEQUENCE [LARGE SCALE GENOMIC DNA]</scope>
    <source>
        <strain evidence="9">080813</strain>
    </source>
</reference>
<protein>
    <submittedName>
        <fullName evidence="8">Phosphoglycerate transporter protein PgtP</fullName>
    </submittedName>
</protein>
<sequence>MQSLNSHSAAKRVPPEKVAATYQRYRVQALMSVFLGYMAYYIVRNNFTLSTPYLKEQLDLSATQIGLLSSCMLIAYGISKGVMSSLADKANPKIFMACGLVMCALVNVGLGFSSAFWLFVALVVCNGLFQGMGVGPSFITIANWFPRCERGRVGAFWNISHNVGGGIVAPIIGVAFAMLGNEHWQSASYMVPAAIAVLFAGVVLLLGKRSPKKEGLPALDEMMPEEKVVLKGHAQARAPENMTAFQIFCTYVLKNKNAWYISMVDVFVYMVRFGMISWLPIYLLTEKNFSKEQMSIAFLFFEWAAIPSTLLAGWLTDKLFHGRRMPLAIICMAMIFVCLIGYWQSNSLAVVTVFAAIVGCLIYVPQFLASVQTMEIVPSFAVGSAVGLRGFMSYIFGASLGTSLFGVMVDRFGWHGGFYLLMGGVVCCILFCILSHRGALELERQRQQALNDAAPEMTLQPAAE</sequence>
<feature type="transmembrane region" description="Helical" evidence="6">
    <location>
        <begin position="186"/>
        <end position="206"/>
    </location>
</feature>
<evidence type="ECO:0000256" key="1">
    <source>
        <dbReference type="ARBA" id="ARBA00004127"/>
    </source>
</evidence>
<feature type="domain" description="Major facilitator superfamily (MFS) profile" evidence="7">
    <location>
        <begin position="25"/>
        <end position="440"/>
    </location>
</feature>
<feature type="transmembrane region" description="Helical" evidence="6">
    <location>
        <begin position="349"/>
        <end position="369"/>
    </location>
</feature>
<keyword evidence="3 6" id="KW-0812">Transmembrane</keyword>
<comment type="similarity">
    <text evidence="2">Belongs to the major facilitator superfamily. Organophosphate:Pi antiporter (OPA) (TC 2.A.1.4) family.</text>
</comment>
<dbReference type="PANTHER" id="PTHR43826:SF6">
    <property type="entry name" value="GLYCEROL-3-PHOSPHATE TRANSPORTER"/>
    <property type="match status" value="1"/>
</dbReference>
<dbReference type="InterPro" id="IPR020846">
    <property type="entry name" value="MFS_dom"/>
</dbReference>
<feature type="transmembrane region" description="Helical" evidence="6">
    <location>
        <begin position="63"/>
        <end position="82"/>
    </location>
</feature>
<dbReference type="HOGENOM" id="CLU_001265_31_0_6"/>
<name>A0A076LMI1_9GAMM</name>
<dbReference type="KEGG" id="ete:ETEE_3296"/>
<dbReference type="Pfam" id="PF07690">
    <property type="entry name" value="MFS_1"/>
    <property type="match status" value="1"/>
</dbReference>
<dbReference type="InterPro" id="IPR051337">
    <property type="entry name" value="OPA_Antiporter"/>
</dbReference>
<dbReference type="InterPro" id="IPR021159">
    <property type="entry name" value="Sugar-P_transporter_CS"/>
</dbReference>
<feature type="transmembrane region" description="Helical" evidence="6">
    <location>
        <begin position="376"/>
        <end position="396"/>
    </location>
</feature>
<feature type="transmembrane region" description="Helical" evidence="6">
    <location>
        <begin position="327"/>
        <end position="343"/>
    </location>
</feature>
<feature type="transmembrane region" description="Helical" evidence="6">
    <location>
        <begin position="266"/>
        <end position="284"/>
    </location>
</feature>
<keyword evidence="4 6" id="KW-1133">Transmembrane helix</keyword>
<evidence type="ECO:0000313" key="9">
    <source>
        <dbReference type="Proteomes" id="UP000028681"/>
    </source>
</evidence>
<dbReference type="PANTHER" id="PTHR43826">
    <property type="entry name" value="GLUCOSE-6-PHOSPHATE EXCHANGER SLC37A4"/>
    <property type="match status" value="1"/>
</dbReference>
<dbReference type="GO" id="GO:0012505">
    <property type="term" value="C:endomembrane system"/>
    <property type="evidence" value="ECO:0007669"/>
    <property type="project" value="UniProtKB-SubCell"/>
</dbReference>
<dbReference type="GO" id="GO:0035435">
    <property type="term" value="P:phosphate ion transmembrane transport"/>
    <property type="evidence" value="ECO:0007669"/>
    <property type="project" value="TreeGrafter"/>
</dbReference>
<evidence type="ECO:0000256" key="5">
    <source>
        <dbReference type="ARBA" id="ARBA00023136"/>
    </source>
</evidence>
<dbReference type="CDD" id="cd17345">
    <property type="entry name" value="MFS_GlpT"/>
    <property type="match status" value="1"/>
</dbReference>
<evidence type="ECO:0000256" key="4">
    <source>
        <dbReference type="ARBA" id="ARBA00022989"/>
    </source>
</evidence>
<dbReference type="PIRSF" id="PIRSF002808">
    <property type="entry name" value="Hexose_phosphate_transp"/>
    <property type="match status" value="1"/>
</dbReference>
<dbReference type="PROSITE" id="PS00942">
    <property type="entry name" value="GLPT"/>
    <property type="match status" value="1"/>
</dbReference>
<evidence type="ECO:0000256" key="3">
    <source>
        <dbReference type="ARBA" id="ARBA00022692"/>
    </source>
</evidence>
<dbReference type="GO" id="GO:0005886">
    <property type="term" value="C:plasma membrane"/>
    <property type="evidence" value="ECO:0007669"/>
    <property type="project" value="TreeGrafter"/>
</dbReference>
<feature type="transmembrane region" description="Helical" evidence="6">
    <location>
        <begin position="416"/>
        <end position="436"/>
    </location>
</feature>
<dbReference type="Gene3D" id="1.20.1250.20">
    <property type="entry name" value="MFS general substrate transporter like domains"/>
    <property type="match status" value="2"/>
</dbReference>
<feature type="transmembrane region" description="Helical" evidence="6">
    <location>
        <begin position="118"/>
        <end position="144"/>
    </location>
</feature>
<dbReference type="InterPro" id="IPR000849">
    <property type="entry name" value="Sugar_P_transporter"/>
</dbReference>
<dbReference type="GeneID" id="33940754"/>
<comment type="subcellular location">
    <subcellularLocation>
        <location evidence="1">Endomembrane system</location>
        <topology evidence="1">Multi-pass membrane protein</topology>
    </subcellularLocation>
</comment>
<dbReference type="InterPro" id="IPR036259">
    <property type="entry name" value="MFS_trans_sf"/>
</dbReference>
<keyword evidence="5 6" id="KW-0472">Membrane</keyword>
<evidence type="ECO:0000313" key="8">
    <source>
        <dbReference type="EMBL" id="AIJ09720.1"/>
    </source>
</evidence>
<dbReference type="NCBIfam" id="NF047787">
    <property type="entry name" value="PhglyTportPgtP"/>
    <property type="match status" value="1"/>
</dbReference>